<dbReference type="EMBL" id="AOIU01000049">
    <property type="protein sequence ID" value="ELZ19743.1"/>
    <property type="molecule type" value="Genomic_DNA"/>
</dbReference>
<keyword evidence="4" id="KW-0805">Transcription regulation</keyword>
<feature type="compositionally biased region" description="Basic and acidic residues" evidence="6">
    <location>
        <begin position="21"/>
        <end position="31"/>
    </location>
</feature>
<dbReference type="SMART" id="SM00385">
    <property type="entry name" value="CYCLIN"/>
    <property type="match status" value="1"/>
</dbReference>
<evidence type="ECO:0000256" key="5">
    <source>
        <dbReference type="ARBA" id="ARBA00023163"/>
    </source>
</evidence>
<evidence type="ECO:0000256" key="4">
    <source>
        <dbReference type="ARBA" id="ARBA00023015"/>
    </source>
</evidence>
<dbReference type="Pfam" id="PF00382">
    <property type="entry name" value="TFIIB"/>
    <property type="match status" value="2"/>
</dbReference>
<dbReference type="eggNOG" id="arCOG01981">
    <property type="taxonomic scope" value="Archaea"/>
</dbReference>
<dbReference type="Proteomes" id="UP000011626">
    <property type="component" value="Unassembled WGS sequence"/>
</dbReference>
<keyword evidence="3" id="KW-0677">Repeat</keyword>
<feature type="domain" description="Cyclin-like" evidence="7">
    <location>
        <begin position="142"/>
        <end position="223"/>
    </location>
</feature>
<dbReference type="InterPro" id="IPR013150">
    <property type="entry name" value="TFIIB_cyclin"/>
</dbReference>
<proteinExistence type="inferred from homology"/>
<comment type="similarity">
    <text evidence="1">Belongs to the TFIIB family.</text>
</comment>
<dbReference type="PROSITE" id="PS00782">
    <property type="entry name" value="TFIIB"/>
    <property type="match status" value="1"/>
</dbReference>
<feature type="region of interest" description="Disordered" evidence="6">
    <location>
        <begin position="1"/>
        <end position="31"/>
    </location>
</feature>
<evidence type="ECO:0000256" key="3">
    <source>
        <dbReference type="ARBA" id="ARBA00022737"/>
    </source>
</evidence>
<sequence>MSSETSSMSQSVAESIPSARGSEEEKERHNPDFCSECNTDEFLVTEHSETYCKECGVVTSGEPLDRSRRWVDSRSGRERERGAPTTLRLYDKGLSTDIGYYRDGNGHWLSNKTRRRFSRLRKWDSRSKTPSKRQRSLREGLVEIARLVSALELGDSIHDRAVAVYREAWSNDFLPGRSIEAIATGSLYAACRLERLPRHLEEIAAVARVDEDDVKGAYKTLNRDLHLATPPPLPQDFVPGIASAVDASDRVEHRTHQLVRQSEIGALANGRSPSSIAAACLYHSSLHGDQDTTLTQESLAEAAYTSTTTLRNVWLDIQELDDNGELPE</sequence>
<reference evidence="8 9" key="1">
    <citation type="journal article" date="2014" name="PLoS Genet.">
        <title>Phylogenetically driven sequencing of extremely halophilic archaea reveals strategies for static and dynamic osmo-response.</title>
        <authorList>
            <person name="Becker E.A."/>
            <person name="Seitzer P.M."/>
            <person name="Tritt A."/>
            <person name="Larsen D."/>
            <person name="Krusor M."/>
            <person name="Yao A.I."/>
            <person name="Wu D."/>
            <person name="Madern D."/>
            <person name="Eisen J.A."/>
            <person name="Darling A.E."/>
            <person name="Facciotti M.T."/>
        </authorList>
    </citation>
    <scope>NUCLEOTIDE SEQUENCE [LARGE SCALE GENOMIC DNA]</scope>
    <source>
        <strain evidence="8 9">2-9-1</strain>
    </source>
</reference>
<evidence type="ECO:0000256" key="2">
    <source>
        <dbReference type="ARBA" id="ARBA00013932"/>
    </source>
</evidence>
<evidence type="ECO:0000256" key="6">
    <source>
        <dbReference type="SAM" id="MobiDB-lite"/>
    </source>
</evidence>
<dbReference type="PANTHER" id="PTHR11618">
    <property type="entry name" value="TRANSCRIPTION INITIATION FACTOR IIB-RELATED"/>
    <property type="match status" value="1"/>
</dbReference>
<dbReference type="InterPro" id="IPR023486">
    <property type="entry name" value="TFIIB_CS"/>
</dbReference>
<dbReference type="InterPro" id="IPR036915">
    <property type="entry name" value="Cyclin-like_sf"/>
</dbReference>
<evidence type="ECO:0000313" key="8">
    <source>
        <dbReference type="EMBL" id="ELZ19743.1"/>
    </source>
</evidence>
<accession>M0CAT7</accession>
<comment type="caution">
    <text evidence="8">The sequence shown here is derived from an EMBL/GenBank/DDBJ whole genome shotgun (WGS) entry which is preliminary data.</text>
</comment>
<dbReference type="AlphaFoldDB" id="M0CAT7"/>
<evidence type="ECO:0000313" key="9">
    <source>
        <dbReference type="Proteomes" id="UP000011626"/>
    </source>
</evidence>
<feature type="compositionally biased region" description="Low complexity" evidence="6">
    <location>
        <begin position="1"/>
        <end position="15"/>
    </location>
</feature>
<keyword evidence="9" id="KW-1185">Reference proteome</keyword>
<evidence type="ECO:0000259" key="7">
    <source>
        <dbReference type="SMART" id="SM00385"/>
    </source>
</evidence>
<dbReference type="PRINTS" id="PR00685">
    <property type="entry name" value="TIFACTORIIB"/>
</dbReference>
<dbReference type="Gene3D" id="1.10.472.10">
    <property type="entry name" value="Cyclin-like"/>
    <property type="match status" value="1"/>
</dbReference>
<dbReference type="Gene3D" id="1.10.472.170">
    <property type="match status" value="1"/>
</dbReference>
<dbReference type="GO" id="GO:0097550">
    <property type="term" value="C:transcription preinitiation complex"/>
    <property type="evidence" value="ECO:0007669"/>
    <property type="project" value="TreeGrafter"/>
</dbReference>
<dbReference type="GO" id="GO:0017025">
    <property type="term" value="F:TBP-class protein binding"/>
    <property type="evidence" value="ECO:0007669"/>
    <property type="project" value="InterPro"/>
</dbReference>
<evidence type="ECO:0000256" key="1">
    <source>
        <dbReference type="ARBA" id="ARBA00010857"/>
    </source>
</evidence>
<dbReference type="SUPFAM" id="SSF47954">
    <property type="entry name" value="Cyclin-like"/>
    <property type="match status" value="2"/>
</dbReference>
<dbReference type="InterPro" id="IPR000812">
    <property type="entry name" value="TFIIB"/>
</dbReference>
<name>M0CAT7_9EURY</name>
<dbReference type="STRING" id="797114.C475_22409"/>
<keyword evidence="5" id="KW-0804">Transcription</keyword>
<dbReference type="SUPFAM" id="SSF57783">
    <property type="entry name" value="Zinc beta-ribbon"/>
    <property type="match status" value="1"/>
</dbReference>
<dbReference type="InterPro" id="IPR013763">
    <property type="entry name" value="Cyclin-like_dom"/>
</dbReference>
<organism evidence="8 9">
    <name type="scientific">Halosimplex carlsbadense 2-9-1</name>
    <dbReference type="NCBI Taxonomy" id="797114"/>
    <lineage>
        <taxon>Archaea</taxon>
        <taxon>Methanobacteriati</taxon>
        <taxon>Methanobacteriota</taxon>
        <taxon>Stenosarchaea group</taxon>
        <taxon>Halobacteria</taxon>
        <taxon>Halobacteriales</taxon>
        <taxon>Haloarculaceae</taxon>
        <taxon>Halosimplex</taxon>
    </lineage>
</organism>
<dbReference type="GO" id="GO:0070897">
    <property type="term" value="P:transcription preinitiation complex assembly"/>
    <property type="evidence" value="ECO:0007669"/>
    <property type="project" value="InterPro"/>
</dbReference>
<protein>
    <recommendedName>
        <fullName evidence="2">Transcription initiation factor IIB</fullName>
    </recommendedName>
</protein>
<gene>
    <name evidence="8" type="ORF">C475_22409</name>
</gene>
<dbReference type="PANTHER" id="PTHR11618:SF13">
    <property type="entry name" value="TRANSCRIPTION INITIATION FACTOR IIB"/>
    <property type="match status" value="1"/>
</dbReference>